<name>R0EGH9_CAUVI</name>
<evidence type="ECO:0000313" key="3">
    <source>
        <dbReference type="Proteomes" id="UP000013063"/>
    </source>
</evidence>
<keyword evidence="3" id="KW-1185">Reference proteome</keyword>
<dbReference type="Proteomes" id="UP000013063">
    <property type="component" value="Unassembled WGS sequence"/>
</dbReference>
<accession>R0EGH9</accession>
<evidence type="ECO:0000313" key="2">
    <source>
        <dbReference type="EMBL" id="ENZ81134.1"/>
    </source>
</evidence>
<proteinExistence type="predicted"/>
<protein>
    <submittedName>
        <fullName evidence="2">Uncharacterized protein</fullName>
    </submittedName>
</protein>
<reference evidence="2 3" key="1">
    <citation type="journal article" date="2013" name="Genome Announc.">
        <title>Draft Genome Sequence for Caulobacter sp. Strain OR37, a Bacterium Tolerant to Heavy Metals.</title>
        <authorList>
            <person name="Utturkar S.M."/>
            <person name="Bollmann A."/>
            <person name="Brzoska R.M."/>
            <person name="Klingeman D.M."/>
            <person name="Epstein S.E."/>
            <person name="Palumbo A.V."/>
            <person name="Brown S.D."/>
        </authorList>
    </citation>
    <scope>NUCLEOTIDE SEQUENCE [LARGE SCALE GENOMIC DNA]</scope>
    <source>
        <strain evidence="2 3">OR37</strain>
    </source>
</reference>
<feature type="transmembrane region" description="Helical" evidence="1">
    <location>
        <begin position="69"/>
        <end position="90"/>
    </location>
</feature>
<keyword evidence="1" id="KW-0812">Transmembrane</keyword>
<organism evidence="2 3">
    <name type="scientific">Caulobacter vibrioides OR37</name>
    <dbReference type="NCBI Taxonomy" id="1292034"/>
    <lineage>
        <taxon>Bacteria</taxon>
        <taxon>Pseudomonadati</taxon>
        <taxon>Pseudomonadota</taxon>
        <taxon>Alphaproteobacteria</taxon>
        <taxon>Caulobacterales</taxon>
        <taxon>Caulobacteraceae</taxon>
        <taxon>Caulobacter</taxon>
    </lineage>
</organism>
<dbReference type="PATRIC" id="fig|1292034.3.peg.2976"/>
<keyword evidence="1" id="KW-0472">Membrane</keyword>
<gene>
    <name evidence="2" type="ORF">OR37_02995</name>
</gene>
<comment type="caution">
    <text evidence="2">The sequence shown here is derived from an EMBL/GenBank/DDBJ whole genome shotgun (WGS) entry which is preliminary data.</text>
</comment>
<keyword evidence="1" id="KW-1133">Transmembrane helix</keyword>
<feature type="transmembrane region" description="Helical" evidence="1">
    <location>
        <begin position="25"/>
        <end position="48"/>
    </location>
</feature>
<dbReference type="AlphaFoldDB" id="R0EGH9"/>
<sequence length="99" mass="10681" precursor="true">MSEYDPGPEIAPIIGPISADRARALMLNGVMLMALPSIPAIWVAASLARRFLKVGGAQLIHEAVERPNLLNGFVLIFGGVGFFNLGWKLFHQGRTAPRA</sequence>
<evidence type="ECO:0000256" key="1">
    <source>
        <dbReference type="SAM" id="Phobius"/>
    </source>
</evidence>
<dbReference type="EMBL" id="APMP01000021">
    <property type="protein sequence ID" value="ENZ81134.1"/>
    <property type="molecule type" value="Genomic_DNA"/>
</dbReference>